<gene>
    <name evidence="1" type="ordered locus">RB12220</name>
</gene>
<dbReference type="EnsemblBacteria" id="CAD77459">
    <property type="protein sequence ID" value="CAD77459"/>
    <property type="gene ID" value="RB12220"/>
</dbReference>
<dbReference type="PATRIC" id="fig|243090.15.peg.5903"/>
<dbReference type="Proteomes" id="UP000001025">
    <property type="component" value="Chromosome"/>
</dbReference>
<dbReference type="AlphaFoldDB" id="Q7UJ01"/>
<name>Q7UJ01_RHOBA</name>
<dbReference type="EMBL" id="BX294154">
    <property type="protein sequence ID" value="CAD77459.1"/>
    <property type="molecule type" value="Genomic_DNA"/>
</dbReference>
<dbReference type="STRING" id="243090.RB12220"/>
<dbReference type="HOGENOM" id="CLU_1561673_0_0_0"/>
<protein>
    <submittedName>
        <fullName evidence="1">Uncharacterized protein</fullName>
    </submittedName>
</protein>
<organism evidence="1 2">
    <name type="scientific">Rhodopirellula baltica (strain DSM 10527 / NCIMB 13988 / SH1)</name>
    <dbReference type="NCBI Taxonomy" id="243090"/>
    <lineage>
        <taxon>Bacteria</taxon>
        <taxon>Pseudomonadati</taxon>
        <taxon>Planctomycetota</taxon>
        <taxon>Planctomycetia</taxon>
        <taxon>Pirellulales</taxon>
        <taxon>Pirellulaceae</taxon>
        <taxon>Rhodopirellula</taxon>
    </lineage>
</organism>
<dbReference type="KEGG" id="rba:RB12220"/>
<evidence type="ECO:0000313" key="2">
    <source>
        <dbReference type="Proteomes" id="UP000001025"/>
    </source>
</evidence>
<keyword evidence="2" id="KW-1185">Reference proteome</keyword>
<accession>Q7UJ01</accession>
<sequence>MELWTWQSNGFDISKDNVNLSLSKYQIGNQAYIPAVQQLCHELGMQQVIWCYTNPDDRIATQKNQDELGYKITLPVNAIFAVLDSAVWCHIIGNPTFPRSTLVEWQHQAIELGVDLEEHEEQQKSLFRSKYPAPADLWKDLFVAPALVNPTSDKHQVVVPAPIHPDWVTPL</sequence>
<proteinExistence type="predicted"/>
<evidence type="ECO:0000313" key="1">
    <source>
        <dbReference type="EMBL" id="CAD77459.1"/>
    </source>
</evidence>
<dbReference type="RefSeq" id="WP_011123628.1">
    <property type="nucleotide sequence ID" value="NC_005027.1"/>
</dbReference>
<reference evidence="1 2" key="1">
    <citation type="journal article" date="2003" name="Proc. Natl. Acad. Sci. U.S.A.">
        <title>Complete genome sequence of the marine planctomycete Pirellula sp. strain 1.</title>
        <authorList>
            <person name="Gloeckner F.O."/>
            <person name="Kube M."/>
            <person name="Bauer M."/>
            <person name="Teeling H."/>
            <person name="Lombardot T."/>
            <person name="Ludwig W."/>
            <person name="Gade D."/>
            <person name="Beck A."/>
            <person name="Borzym K."/>
            <person name="Heitmann K."/>
            <person name="Rabus R."/>
            <person name="Schlesner H."/>
            <person name="Amann R."/>
            <person name="Reinhardt R."/>
        </authorList>
    </citation>
    <scope>NUCLEOTIDE SEQUENCE [LARGE SCALE GENOMIC DNA]</scope>
    <source>
        <strain evidence="2">DSM 10527 / NCIMB 13988 / SH1</strain>
    </source>
</reference>
<dbReference type="InParanoid" id="Q7UJ01"/>